<evidence type="ECO:0000313" key="2">
    <source>
        <dbReference type="Proteomes" id="UP000037836"/>
    </source>
</evidence>
<sequence>MHSIAMFNRFTLKPEHGVMVKKVVKCSFNIFLRHVRFQK</sequence>
<keyword evidence="2" id="KW-1185">Reference proteome</keyword>
<gene>
    <name evidence="1" type="ORF">AC496_4932</name>
</gene>
<accession>A0ABR5LCD7</accession>
<organism evidence="1 2">
    <name type="scientific">Pseudomonas savastanoi pv. glycinea</name>
    <name type="common">Pseudomonas syringae pv. glycinea</name>
    <dbReference type="NCBI Taxonomy" id="318"/>
    <lineage>
        <taxon>Bacteria</taxon>
        <taxon>Pseudomonadati</taxon>
        <taxon>Pseudomonadota</taxon>
        <taxon>Gammaproteobacteria</taxon>
        <taxon>Pseudomonadales</taxon>
        <taxon>Pseudomonadaceae</taxon>
        <taxon>Pseudomonas</taxon>
    </lineage>
</organism>
<reference evidence="1 2" key="1">
    <citation type="submission" date="2015-07" db="EMBL/GenBank/DDBJ databases">
        <authorList>
            <person name="O'Brien H.E."/>
            <person name="Thakur S."/>
            <person name="Gong Y."/>
            <person name="Wang P.W."/>
            <person name="Guttman D.S."/>
        </authorList>
    </citation>
    <scope>NUCLEOTIDE SEQUENCE [LARGE SCALE GENOMIC DNA]</scope>
    <source>
        <strain evidence="1 2">BR1</strain>
    </source>
</reference>
<proteinExistence type="predicted"/>
<protein>
    <submittedName>
        <fullName evidence="1">Uncharacterized protein</fullName>
    </submittedName>
</protein>
<dbReference type="Proteomes" id="UP000037836">
    <property type="component" value="Unassembled WGS sequence"/>
</dbReference>
<name>A0ABR5LCD7_PSESG</name>
<dbReference type="EMBL" id="LGLO01000059">
    <property type="protein sequence ID" value="KPC43886.1"/>
    <property type="molecule type" value="Genomic_DNA"/>
</dbReference>
<reference evidence="1 2" key="2">
    <citation type="submission" date="2015-10" db="EMBL/GenBank/DDBJ databases">
        <title>Comparative genomics and high-throughput reverse genetic screens identify a new phytobacterial MAMP and an Arabidopsis receptor required for immune elicitation.</title>
        <authorList>
            <person name="Mott G.A."/>
            <person name="Thakur S."/>
            <person name="Wang P.W."/>
            <person name="Desveaux D."/>
            <person name="Guttman D.S."/>
        </authorList>
    </citation>
    <scope>NUCLEOTIDE SEQUENCE [LARGE SCALE GENOMIC DNA]</scope>
    <source>
        <strain evidence="1 2">BR1</strain>
    </source>
</reference>
<evidence type="ECO:0000313" key="1">
    <source>
        <dbReference type="EMBL" id="KPC43886.1"/>
    </source>
</evidence>
<comment type="caution">
    <text evidence="1">The sequence shown here is derived from an EMBL/GenBank/DDBJ whole genome shotgun (WGS) entry which is preliminary data.</text>
</comment>